<evidence type="ECO:0000256" key="2">
    <source>
        <dbReference type="ARBA" id="ARBA00022729"/>
    </source>
</evidence>
<feature type="compositionally biased region" description="Basic and acidic residues" evidence="6">
    <location>
        <begin position="29"/>
        <end position="50"/>
    </location>
</feature>
<dbReference type="SUPFAM" id="SSF53850">
    <property type="entry name" value="Periplasmic binding protein-like II"/>
    <property type="match status" value="1"/>
</dbReference>
<dbReference type="PANTHER" id="PTHR43649:SF33">
    <property type="entry name" value="POLYGALACTURONAN_RHAMNOGALACTURONAN-BINDING PROTEIN YTCQ"/>
    <property type="match status" value="1"/>
</dbReference>
<reference evidence="8" key="1">
    <citation type="submission" date="2021-03" db="EMBL/GenBank/DDBJ databases">
        <title>Antimicrobial resistance genes in bacteria isolated from Japanese honey, and their potential for conferring macrolide and lincosamide resistance in the American foulbrood pathogen Paenibacillus larvae.</title>
        <authorList>
            <person name="Okamoto M."/>
            <person name="Kumagai M."/>
            <person name="Kanamori H."/>
            <person name="Takamatsu D."/>
        </authorList>
    </citation>
    <scope>NUCLEOTIDE SEQUENCE</scope>
    <source>
        <strain evidence="8">J2TS6</strain>
    </source>
</reference>
<dbReference type="Pfam" id="PF01547">
    <property type="entry name" value="SBP_bac_1"/>
    <property type="match status" value="1"/>
</dbReference>
<evidence type="ECO:0000256" key="3">
    <source>
        <dbReference type="ARBA" id="ARBA00023136"/>
    </source>
</evidence>
<dbReference type="Proteomes" id="UP000679779">
    <property type="component" value="Unassembled WGS sequence"/>
</dbReference>
<evidence type="ECO:0000256" key="5">
    <source>
        <dbReference type="ARBA" id="ARBA00023288"/>
    </source>
</evidence>
<keyword evidence="5" id="KW-0449">Lipoprotein</keyword>
<dbReference type="Gene3D" id="3.40.190.10">
    <property type="entry name" value="Periplasmic binding protein-like II"/>
    <property type="match status" value="1"/>
</dbReference>
<dbReference type="InterPro" id="IPR006059">
    <property type="entry name" value="SBP"/>
</dbReference>
<keyword evidence="1" id="KW-1003">Cell membrane</keyword>
<evidence type="ECO:0000256" key="7">
    <source>
        <dbReference type="SAM" id="SignalP"/>
    </source>
</evidence>
<evidence type="ECO:0000256" key="4">
    <source>
        <dbReference type="ARBA" id="ARBA00023139"/>
    </source>
</evidence>
<evidence type="ECO:0000256" key="1">
    <source>
        <dbReference type="ARBA" id="ARBA00022475"/>
    </source>
</evidence>
<comment type="caution">
    <text evidence="8">The sequence shown here is derived from an EMBL/GenBank/DDBJ whole genome shotgun (WGS) entry which is preliminary data.</text>
</comment>
<feature type="signal peptide" evidence="7">
    <location>
        <begin position="1"/>
        <end position="24"/>
    </location>
</feature>
<evidence type="ECO:0000313" key="8">
    <source>
        <dbReference type="EMBL" id="GIO29403.1"/>
    </source>
</evidence>
<dbReference type="RefSeq" id="WP_160038107.1">
    <property type="nucleotide sequence ID" value="NZ_BORQ01000001.1"/>
</dbReference>
<dbReference type="PANTHER" id="PTHR43649">
    <property type="entry name" value="ARABINOSE-BINDING PROTEIN-RELATED"/>
    <property type="match status" value="1"/>
</dbReference>
<keyword evidence="2 7" id="KW-0732">Signal</keyword>
<proteinExistence type="predicted"/>
<dbReference type="InterPro" id="IPR050490">
    <property type="entry name" value="Bact_solute-bd_prot1"/>
</dbReference>
<keyword evidence="9" id="KW-1185">Reference proteome</keyword>
<feature type="region of interest" description="Disordered" evidence="6">
    <location>
        <begin position="29"/>
        <end position="53"/>
    </location>
</feature>
<evidence type="ECO:0000313" key="9">
    <source>
        <dbReference type="Proteomes" id="UP000679779"/>
    </source>
</evidence>
<protein>
    <recommendedName>
        <fullName evidence="10">Extracellular solute-binding protein</fullName>
    </recommendedName>
</protein>
<feature type="chain" id="PRO_5037847455" description="Extracellular solute-binding protein" evidence="7">
    <location>
        <begin position="25"/>
        <end position="451"/>
    </location>
</feature>
<dbReference type="AlphaFoldDB" id="A0A919XFB5"/>
<dbReference type="PROSITE" id="PS51257">
    <property type="entry name" value="PROKAR_LIPOPROTEIN"/>
    <property type="match status" value="1"/>
</dbReference>
<keyword evidence="3" id="KW-0472">Membrane</keyword>
<gene>
    <name evidence="8" type="ORF">J2TS6_05440</name>
</gene>
<dbReference type="EMBL" id="BORQ01000001">
    <property type="protein sequence ID" value="GIO29403.1"/>
    <property type="molecule type" value="Genomic_DNA"/>
</dbReference>
<name>A0A919XFB5_9BACL</name>
<sequence length="451" mass="51021">MGKKQSWVYGMIGLLLLLTISACAGETKQEAVPEPKPQTEVEQAKPEEQTPVKTFPEDPVELLVATPWGEDYFNSRIGNYMKEKLPHIKVTHVDWNGTVENMQELNASQIVPDIVLAFTGQEPLQELEMVYPLDGMVKEYGVDLSQVDPAILAQVRSRDREGRLVGIPQEMGVIGLHYNKEIFDLFGVEYPSDHMTWDEAIEMAKKMTAERNGVHYRGLELGSYTFPLKQLSVTLTDPDTGEVLLSKNPEFTQYMELLKKIYSIPGMYDENISGFSDKTVAMHVDWHGYLTWFGGNDEEAKEFQQDMDIVPVPTFPGRENTAPTPNTQIFAINAFSKHKEAAFQWILESISPEYQATLARAGTPSVITGDKTINEQFAQDNMRYEGKNINAFFQYPFTPPPAKSSSWDSYVKLDDAIKEFLQSDMDIQKFLRTQTEKAEKAIQEAKSSKGK</sequence>
<keyword evidence="4" id="KW-0564">Palmitate</keyword>
<organism evidence="8 9">
    <name type="scientific">Paenibacillus albilobatus</name>
    <dbReference type="NCBI Taxonomy" id="2716884"/>
    <lineage>
        <taxon>Bacteria</taxon>
        <taxon>Bacillati</taxon>
        <taxon>Bacillota</taxon>
        <taxon>Bacilli</taxon>
        <taxon>Bacillales</taxon>
        <taxon>Paenibacillaceae</taxon>
        <taxon>Paenibacillus</taxon>
    </lineage>
</organism>
<evidence type="ECO:0008006" key="10">
    <source>
        <dbReference type="Google" id="ProtNLM"/>
    </source>
</evidence>
<evidence type="ECO:0000256" key="6">
    <source>
        <dbReference type="SAM" id="MobiDB-lite"/>
    </source>
</evidence>
<accession>A0A919XFB5</accession>